<reference evidence="5" key="2">
    <citation type="journal article" date="2019" name="Int. J. Syst. Evol. Microbiol.">
        <title>The Global Catalogue of Microorganisms (GCM) 10K type strain sequencing project: providing services to taxonomists for standard genome sequencing and annotation.</title>
        <authorList>
            <consortium name="The Broad Institute Genomics Platform"/>
            <consortium name="The Broad Institute Genome Sequencing Center for Infectious Disease"/>
            <person name="Wu L."/>
            <person name="Ma J."/>
        </authorList>
    </citation>
    <scope>NUCLEOTIDE SEQUENCE [LARGE SCALE GENOMIC DNA]</scope>
    <source>
        <strain evidence="5">CGMCC 1.15644</strain>
    </source>
</reference>
<dbReference type="SUPFAM" id="SSF88874">
    <property type="entry name" value="Receptor-binding domain of short tail fibre protein gp12"/>
    <property type="match status" value="1"/>
</dbReference>
<dbReference type="Proteomes" id="UP000622648">
    <property type="component" value="Unassembled WGS sequence"/>
</dbReference>
<sequence>MDPLIGQIMMFAGTYAPRGWAFCQGQTMQIQQYQALFAVLGVTYGGDGRTTFLLPNLTGLVPVHAGTAASGTVYPLGRTGGSENVVLTTLQMPAHTHTVAVNKSPDAANSVNPENNFMADTTDSALGSGPNIYTSTAPNAVMGPTALSAAGGSQPHSNMQPYIAMNYIIALEGIYPSRN</sequence>
<name>A0A4R2H649_9SPHI</name>
<dbReference type="RefSeq" id="WP_132534793.1">
    <property type="nucleotide sequence ID" value="NZ_BMJO01000001.1"/>
</dbReference>
<evidence type="ECO:0000313" key="2">
    <source>
        <dbReference type="EMBL" id="GGE38649.1"/>
    </source>
</evidence>
<dbReference type="AlphaFoldDB" id="A0A4R2H649"/>
<reference evidence="3 4" key="3">
    <citation type="submission" date="2019-03" db="EMBL/GenBank/DDBJ databases">
        <title>Genomic Encyclopedia of Type Strains, Phase IV (KMG-IV): sequencing the most valuable type-strain genomes for metagenomic binning, comparative biology and taxonomic classification.</title>
        <authorList>
            <person name="Goeker M."/>
        </authorList>
    </citation>
    <scope>NUCLEOTIDE SEQUENCE [LARGE SCALE GENOMIC DNA]</scope>
    <source>
        <strain evidence="3 4">DSM 103236</strain>
    </source>
</reference>
<dbReference type="InterPro" id="IPR037053">
    <property type="entry name" value="Phage_tail_collar_dom_sf"/>
</dbReference>
<feature type="domain" description="Phage tail collar" evidence="1">
    <location>
        <begin position="6"/>
        <end position="62"/>
    </location>
</feature>
<reference evidence="2" key="4">
    <citation type="submission" date="2024-05" db="EMBL/GenBank/DDBJ databases">
        <authorList>
            <person name="Sun Q."/>
            <person name="Zhou Y."/>
        </authorList>
    </citation>
    <scope>NUCLEOTIDE SEQUENCE</scope>
    <source>
        <strain evidence="2">CGMCC 1.15644</strain>
    </source>
</reference>
<accession>A0A4R2H649</accession>
<evidence type="ECO:0000259" key="1">
    <source>
        <dbReference type="Pfam" id="PF07484"/>
    </source>
</evidence>
<proteinExistence type="predicted"/>
<dbReference type="Proteomes" id="UP000295684">
    <property type="component" value="Unassembled WGS sequence"/>
</dbReference>
<dbReference type="Pfam" id="PF07484">
    <property type="entry name" value="Collar"/>
    <property type="match status" value="1"/>
</dbReference>
<dbReference type="EMBL" id="SLWO01000007">
    <property type="protein sequence ID" value="TCO21438.1"/>
    <property type="molecule type" value="Genomic_DNA"/>
</dbReference>
<dbReference type="EMBL" id="BMJO01000001">
    <property type="protein sequence ID" value="GGE38649.1"/>
    <property type="molecule type" value="Genomic_DNA"/>
</dbReference>
<organism evidence="3 4">
    <name type="scientific">Pedobacter psychrotolerans</name>
    <dbReference type="NCBI Taxonomy" id="1843235"/>
    <lineage>
        <taxon>Bacteria</taxon>
        <taxon>Pseudomonadati</taxon>
        <taxon>Bacteroidota</taxon>
        <taxon>Sphingobacteriia</taxon>
        <taxon>Sphingobacteriales</taxon>
        <taxon>Sphingobacteriaceae</taxon>
        <taxon>Pedobacter</taxon>
    </lineage>
</organism>
<dbReference type="OrthoDB" id="9810174at2"/>
<keyword evidence="5" id="KW-1185">Reference proteome</keyword>
<reference evidence="2" key="1">
    <citation type="journal article" date="2014" name="Int. J. Syst. Evol. Microbiol.">
        <title>Complete genome of a new Firmicutes species belonging to the dominant human colonic microbiota ('Ruminococcus bicirculans') reveals two chromosomes and a selective capacity to utilize plant glucans.</title>
        <authorList>
            <consortium name="NISC Comparative Sequencing Program"/>
            <person name="Wegmann U."/>
            <person name="Louis P."/>
            <person name="Goesmann A."/>
            <person name="Henrissat B."/>
            <person name="Duncan S.H."/>
            <person name="Flint H.J."/>
        </authorList>
    </citation>
    <scope>NUCLEOTIDE SEQUENCE</scope>
    <source>
        <strain evidence="2">CGMCC 1.15644</strain>
    </source>
</reference>
<dbReference type="Gene3D" id="3.90.1340.10">
    <property type="entry name" value="Phage tail collar domain"/>
    <property type="match status" value="1"/>
</dbReference>
<evidence type="ECO:0000313" key="5">
    <source>
        <dbReference type="Proteomes" id="UP000622648"/>
    </source>
</evidence>
<protein>
    <submittedName>
        <fullName evidence="3">Microcystin-dependent protein</fullName>
    </submittedName>
    <submittedName>
        <fullName evidence="2">Tail Collar domain-containing protein</fullName>
    </submittedName>
</protein>
<comment type="caution">
    <text evidence="3">The sequence shown here is derived from an EMBL/GenBank/DDBJ whole genome shotgun (WGS) entry which is preliminary data.</text>
</comment>
<evidence type="ECO:0000313" key="3">
    <source>
        <dbReference type="EMBL" id="TCO21438.1"/>
    </source>
</evidence>
<dbReference type="InterPro" id="IPR011083">
    <property type="entry name" value="Phage_tail_collar_dom"/>
</dbReference>
<gene>
    <name evidence="3" type="ORF">EV200_10727</name>
    <name evidence="2" type="ORF">GCM10011413_00250</name>
</gene>
<evidence type="ECO:0000313" key="4">
    <source>
        <dbReference type="Proteomes" id="UP000295684"/>
    </source>
</evidence>